<accession>A0ABM8JU04</accession>
<sequence length="182" mass="21315">MTNVMKNAIIDVEKVKDKKIVLSNEKLFVNMDDCFISSLFNNKKQKNRIRTISANKGKDLEKSTKSRNVLKDKKITYMKTKNGQRIKQAEFINKIYEFLDLQYIYNKSSLVFIGDGAPRIKTTAKNENIPYVIDRHHAFKALKKGFIFNKKVDNKKLTNAYNLFINGEYYQLLDFLKENNVN</sequence>
<reference evidence="2" key="1">
    <citation type="journal article" date="2024" name="FEMS Microbiol. Lett.">
        <title>Genomic insights into Spiroplasma endosymbionts that induce male-killing and protective phenotypes in the pea aphid.</title>
        <authorList>
            <person name="Arai H."/>
            <person name="Legeai F."/>
            <person name="Kageyama D."/>
            <person name="Sugio A."/>
            <person name="Simon J.C."/>
        </authorList>
    </citation>
    <scope>NUCLEOTIDE SEQUENCE [LARGE SCALE GENOMIC DNA]</scope>
    <source>
        <strain evidence="2">sAp269</strain>
    </source>
</reference>
<proteinExistence type="predicted"/>
<keyword evidence="2" id="KW-1185">Reference proteome</keyword>
<name>A0ABM8JU04_9MOLU</name>
<gene>
    <name evidence="1" type="ORF">SAP269_19370</name>
</gene>
<dbReference type="EMBL" id="AP028955">
    <property type="protein sequence ID" value="BET39348.1"/>
    <property type="molecule type" value="Genomic_DNA"/>
</dbReference>
<protein>
    <submittedName>
        <fullName evidence="1">Uncharacterized protein</fullName>
    </submittedName>
</protein>
<dbReference type="Proteomes" id="UP001473424">
    <property type="component" value="Chromosome"/>
</dbReference>
<dbReference type="RefSeq" id="WP_353306163.1">
    <property type="nucleotide sequence ID" value="NZ_AP028955.1"/>
</dbReference>
<evidence type="ECO:0000313" key="1">
    <source>
        <dbReference type="EMBL" id="BET39348.1"/>
    </source>
</evidence>
<evidence type="ECO:0000313" key="2">
    <source>
        <dbReference type="Proteomes" id="UP001473424"/>
    </source>
</evidence>
<organism evidence="1 2">
    <name type="scientific">Spiroplasma ixodetis</name>
    <dbReference type="NCBI Taxonomy" id="2141"/>
    <lineage>
        <taxon>Bacteria</taxon>
        <taxon>Bacillati</taxon>
        <taxon>Mycoplasmatota</taxon>
        <taxon>Mollicutes</taxon>
        <taxon>Entomoplasmatales</taxon>
        <taxon>Spiroplasmataceae</taxon>
        <taxon>Spiroplasma</taxon>
    </lineage>
</organism>